<dbReference type="InterPro" id="IPR036291">
    <property type="entry name" value="NAD(P)-bd_dom_sf"/>
</dbReference>
<keyword evidence="2" id="KW-0560">Oxidoreductase</keyword>
<name>A0A0K1PNB4_9BACT</name>
<dbReference type="STRING" id="1391654.AKJ09_01682"/>
<dbReference type="OrthoDB" id="5334159at2"/>
<proteinExistence type="inferred from homology"/>
<dbReference type="InterPro" id="IPR020904">
    <property type="entry name" value="Sc_DH/Rdtase_CS"/>
</dbReference>
<dbReference type="KEGG" id="llu:AKJ09_01682"/>
<organism evidence="4 5">
    <name type="scientific">Labilithrix luteola</name>
    <dbReference type="NCBI Taxonomy" id="1391654"/>
    <lineage>
        <taxon>Bacteria</taxon>
        <taxon>Pseudomonadati</taxon>
        <taxon>Myxococcota</taxon>
        <taxon>Polyangia</taxon>
        <taxon>Polyangiales</taxon>
        <taxon>Labilitrichaceae</taxon>
        <taxon>Labilithrix</taxon>
    </lineage>
</organism>
<dbReference type="PRINTS" id="PR00081">
    <property type="entry name" value="GDHRDH"/>
</dbReference>
<dbReference type="PATRIC" id="fig|1391654.3.peg.1699"/>
<comment type="similarity">
    <text evidence="1 3">Belongs to the short-chain dehydrogenases/reductases (SDR) family.</text>
</comment>
<dbReference type="PROSITE" id="PS00061">
    <property type="entry name" value="ADH_SHORT"/>
    <property type="match status" value="1"/>
</dbReference>
<dbReference type="Proteomes" id="UP000064967">
    <property type="component" value="Chromosome"/>
</dbReference>
<evidence type="ECO:0000256" key="2">
    <source>
        <dbReference type="ARBA" id="ARBA00023002"/>
    </source>
</evidence>
<protein>
    <submittedName>
        <fullName evidence="4">3-oxoacyl-[acyl-carrier protein] reductase</fullName>
    </submittedName>
</protein>
<evidence type="ECO:0000256" key="1">
    <source>
        <dbReference type="ARBA" id="ARBA00006484"/>
    </source>
</evidence>
<dbReference type="PRINTS" id="PR00080">
    <property type="entry name" value="SDRFAMILY"/>
</dbReference>
<evidence type="ECO:0000313" key="4">
    <source>
        <dbReference type="EMBL" id="AKU95018.1"/>
    </source>
</evidence>
<dbReference type="Gene3D" id="3.40.50.720">
    <property type="entry name" value="NAD(P)-binding Rossmann-like Domain"/>
    <property type="match status" value="1"/>
</dbReference>
<dbReference type="PANTHER" id="PTHR44169:SF6">
    <property type="entry name" value="NADPH-DEPENDENT 1-ACYLDIHYDROXYACETONE PHOSPHATE REDUCTASE"/>
    <property type="match status" value="1"/>
</dbReference>
<reference evidence="4 5" key="1">
    <citation type="submission" date="2015-08" db="EMBL/GenBank/DDBJ databases">
        <authorList>
            <person name="Babu N.S."/>
            <person name="Beckwith C.J."/>
            <person name="Beseler K.G."/>
            <person name="Brison A."/>
            <person name="Carone J.V."/>
            <person name="Caskin T.P."/>
            <person name="Diamond M."/>
            <person name="Durham M.E."/>
            <person name="Foxe J.M."/>
            <person name="Go M."/>
            <person name="Henderson B.A."/>
            <person name="Jones I.B."/>
            <person name="McGettigan J.A."/>
            <person name="Micheletti S.J."/>
            <person name="Nasrallah M.E."/>
            <person name="Ortiz D."/>
            <person name="Piller C.R."/>
            <person name="Privatt S.R."/>
            <person name="Schneider S.L."/>
            <person name="Sharp S."/>
            <person name="Smith T.C."/>
            <person name="Stanton J.D."/>
            <person name="Ullery H.E."/>
            <person name="Wilson R.J."/>
            <person name="Serrano M.G."/>
            <person name="Buck G."/>
            <person name="Lee V."/>
            <person name="Wang Y."/>
            <person name="Carvalho R."/>
            <person name="Voegtly L."/>
            <person name="Shi R."/>
            <person name="Duckworth R."/>
            <person name="Johnson A."/>
            <person name="Loviza R."/>
            <person name="Walstead R."/>
            <person name="Shah Z."/>
            <person name="Kiflezghi M."/>
            <person name="Wade K."/>
            <person name="Ball S.L."/>
            <person name="Bradley K.W."/>
            <person name="Asai D.J."/>
            <person name="Bowman C.A."/>
            <person name="Russell D.A."/>
            <person name="Pope W.H."/>
            <person name="Jacobs-Sera D."/>
            <person name="Hendrix R.W."/>
            <person name="Hatfull G.F."/>
        </authorList>
    </citation>
    <scope>NUCLEOTIDE SEQUENCE [LARGE SCALE GENOMIC DNA]</scope>
    <source>
        <strain evidence="4 5">DSM 27648</strain>
    </source>
</reference>
<evidence type="ECO:0000256" key="3">
    <source>
        <dbReference type="RuleBase" id="RU000363"/>
    </source>
</evidence>
<sequence>MKLIGRTMLITGGSAGIGLAFARKFLELGNEVIVTGRRQAVLDEIKAQHPKLHTIQSDVADPEQIGALASRVKAEFPTLDVLMNNAGVMLYQNLSIPTADLAGLMTEMNINVGGVIRMTSAFIDILTANKGTVINMSSALAFVPSPCTPIYCATKAAIHSFTQSLRFQLEDAGVEVIEVMPPAVKTEMTTELSKADGLTMIDPDELVTLTLKSLKAGAREIRPGQANALAFMRRLAPDFINRQLWKSAKQFVPARAALATGRRDDPQYSG</sequence>
<dbReference type="GO" id="GO:0016491">
    <property type="term" value="F:oxidoreductase activity"/>
    <property type="evidence" value="ECO:0007669"/>
    <property type="project" value="UniProtKB-KW"/>
</dbReference>
<gene>
    <name evidence="4" type="ORF">AKJ09_01682</name>
</gene>
<dbReference type="EMBL" id="CP012333">
    <property type="protein sequence ID" value="AKU95018.1"/>
    <property type="molecule type" value="Genomic_DNA"/>
</dbReference>
<keyword evidence="5" id="KW-1185">Reference proteome</keyword>
<dbReference type="SUPFAM" id="SSF51735">
    <property type="entry name" value="NAD(P)-binding Rossmann-fold domains"/>
    <property type="match status" value="1"/>
</dbReference>
<dbReference type="InterPro" id="IPR002347">
    <property type="entry name" value="SDR_fam"/>
</dbReference>
<evidence type="ECO:0000313" key="5">
    <source>
        <dbReference type="Proteomes" id="UP000064967"/>
    </source>
</evidence>
<dbReference type="AlphaFoldDB" id="A0A0K1PNB4"/>
<accession>A0A0K1PNB4</accession>
<dbReference type="RefSeq" id="WP_146646533.1">
    <property type="nucleotide sequence ID" value="NZ_CP012333.1"/>
</dbReference>
<dbReference type="Pfam" id="PF00106">
    <property type="entry name" value="adh_short"/>
    <property type="match status" value="1"/>
</dbReference>
<dbReference type="CDD" id="cd05370">
    <property type="entry name" value="SDR_c2"/>
    <property type="match status" value="1"/>
</dbReference>
<dbReference type="PANTHER" id="PTHR44169">
    <property type="entry name" value="NADPH-DEPENDENT 1-ACYLDIHYDROXYACETONE PHOSPHATE REDUCTASE"/>
    <property type="match status" value="1"/>
</dbReference>